<dbReference type="InterPro" id="IPR033452">
    <property type="entry name" value="GH30_C"/>
</dbReference>
<dbReference type="Pfam" id="PF02055">
    <property type="entry name" value="Glyco_hydro_30"/>
    <property type="match status" value="1"/>
</dbReference>
<proteinExistence type="inferred from homology"/>
<accession>A0A0F4KX46</accession>
<keyword evidence="4" id="KW-0326">Glycosidase</keyword>
<dbReference type="InterPro" id="IPR033453">
    <property type="entry name" value="Glyco_hydro_30_TIM-barrel"/>
</dbReference>
<name>A0A0F4KX46_9BIFI</name>
<dbReference type="GO" id="GO:0006680">
    <property type="term" value="P:glucosylceramide catabolic process"/>
    <property type="evidence" value="ECO:0007669"/>
    <property type="project" value="TreeGrafter"/>
</dbReference>
<gene>
    <name evidence="7" type="ORF">JF70_13320</name>
</gene>
<dbReference type="PRINTS" id="PR00843">
    <property type="entry name" value="GLHYDRLASE30"/>
</dbReference>
<dbReference type="Pfam" id="PF17189">
    <property type="entry name" value="Glyco_hydro_30C"/>
    <property type="match status" value="1"/>
</dbReference>
<evidence type="ECO:0000259" key="5">
    <source>
        <dbReference type="Pfam" id="PF02055"/>
    </source>
</evidence>
<dbReference type="GO" id="GO:0004348">
    <property type="term" value="F:glucosylceramidase activity"/>
    <property type="evidence" value="ECO:0007669"/>
    <property type="project" value="InterPro"/>
</dbReference>
<evidence type="ECO:0000256" key="3">
    <source>
        <dbReference type="ARBA" id="ARBA00022801"/>
    </source>
</evidence>
<evidence type="ECO:0000313" key="7">
    <source>
        <dbReference type="EMBL" id="KJY50633.1"/>
    </source>
</evidence>
<dbReference type="Gene3D" id="3.20.20.80">
    <property type="entry name" value="Glycosidases"/>
    <property type="match status" value="1"/>
</dbReference>
<dbReference type="PANTHER" id="PTHR11069:SF23">
    <property type="entry name" value="LYSOSOMAL ACID GLUCOSYLCERAMIDASE"/>
    <property type="match status" value="1"/>
</dbReference>
<dbReference type="InterPro" id="IPR001139">
    <property type="entry name" value="Glyco_hydro_30"/>
</dbReference>
<protein>
    <submittedName>
        <fullName evidence="7">O-Glycosyl hydrolase</fullName>
    </submittedName>
</protein>
<evidence type="ECO:0000256" key="4">
    <source>
        <dbReference type="RuleBase" id="RU361188"/>
    </source>
</evidence>
<dbReference type="Proteomes" id="UP000033567">
    <property type="component" value="Unassembled WGS sequence"/>
</dbReference>
<evidence type="ECO:0000313" key="8">
    <source>
        <dbReference type="Proteomes" id="UP000033567"/>
    </source>
</evidence>
<reference evidence="7 8" key="1">
    <citation type="submission" date="2014-12" db="EMBL/GenBank/DDBJ databases">
        <title>Comparative genomics of the lactic acid bacteria isolated from the honey bee gut.</title>
        <authorList>
            <person name="Ellegaard K.M."/>
            <person name="Tamarit D."/>
            <person name="Javelind E."/>
            <person name="Olofsson T."/>
            <person name="Andersson S.G."/>
            <person name="Vasquez A."/>
        </authorList>
    </citation>
    <scope>NUCLEOTIDE SEQUENCE [LARGE SCALE GENOMIC DNA]</scope>
    <source>
        <strain evidence="7 8">Bin7</strain>
    </source>
</reference>
<dbReference type="SUPFAM" id="SSF51445">
    <property type="entry name" value="(Trans)glycosidases"/>
    <property type="match status" value="1"/>
</dbReference>
<evidence type="ECO:0000256" key="1">
    <source>
        <dbReference type="ARBA" id="ARBA00005382"/>
    </source>
</evidence>
<dbReference type="AlphaFoldDB" id="A0A0F4KX46"/>
<keyword evidence="8" id="KW-1185">Reference proteome</keyword>
<dbReference type="Gene3D" id="2.60.40.1180">
    <property type="entry name" value="Golgi alpha-mannosidase II"/>
    <property type="match status" value="1"/>
</dbReference>
<dbReference type="PATRIC" id="fig|1684.5.peg.1391"/>
<feature type="domain" description="Glycosyl hydrolase family 30 TIM-barrel" evidence="5">
    <location>
        <begin position="52"/>
        <end position="320"/>
    </location>
</feature>
<dbReference type="InterPro" id="IPR013780">
    <property type="entry name" value="Glyco_hydro_b"/>
</dbReference>
<comment type="caution">
    <text evidence="7">The sequence shown here is derived from an EMBL/GenBank/DDBJ whole genome shotgun (WGS) entry which is preliminary data.</text>
</comment>
<dbReference type="InterPro" id="IPR017853">
    <property type="entry name" value="GH"/>
</dbReference>
<comment type="similarity">
    <text evidence="1 4">Belongs to the glycosyl hydrolase 30 family.</text>
</comment>
<feature type="domain" description="Glycosyl hydrolase family 30 beta sandwich" evidence="6">
    <location>
        <begin position="409"/>
        <end position="476"/>
    </location>
</feature>
<organism evidence="7 8">
    <name type="scientific">Bifidobacterium mellis</name>
    <dbReference type="NCBI Taxonomy" id="1293823"/>
    <lineage>
        <taxon>Bacteria</taxon>
        <taxon>Bacillati</taxon>
        <taxon>Actinomycetota</taxon>
        <taxon>Actinomycetes</taxon>
        <taxon>Bifidobacteriales</taxon>
        <taxon>Bifidobacteriaceae</taxon>
        <taxon>Bifidobacterium</taxon>
    </lineage>
</organism>
<sequence>MTITFTNQFWTVTSGDLTDRRRPMQAPAMGEKPKDAKSIVIDPCQRHQPWIGAGAAITDAAASLIWGSQTAQQRHALLDDMFNPDKSGFSVIRIPLGSCEPSSQPYYTYDDIPYGEHDRDLTRFSLGEGEPGAPDATKDYKYIIPVVQEILSINPAVKIIASPWSAPPWMKNTGHLCMGGHLRFNEWTGNGYDPLEDSIEGVYARYFARYIDEMEAIGIPIWAVTVQNEPSNAAPWPAMTWTLAQQADFAHRFLRPALDRRHPQVRIFINDDSAHCLTGPVDKDVTAEQARSIDGLTLHTYDNDYPNLDYANRVYPQWIYGMTERRCMLDQTPADAAHIMSGVIGNWLVRHGSSFITLWNMALDERGLPNQIGADGRRGVVTIDHGSGKVRRNLEYFMLRSFGQDVEPGSVVIDSSNYTPDGWSGSLGSVAFLGPDGSIAAHIYNPTGKPVKAAVTVNGWGDRWQSVTVPAWGTVTMHATTSERINDSAVPEDEDFALQLPEHTVDDKVPGQD</sequence>
<dbReference type="GO" id="GO:0016020">
    <property type="term" value="C:membrane"/>
    <property type="evidence" value="ECO:0007669"/>
    <property type="project" value="GOC"/>
</dbReference>
<evidence type="ECO:0000256" key="2">
    <source>
        <dbReference type="ARBA" id="ARBA00022729"/>
    </source>
</evidence>
<keyword evidence="2" id="KW-0732">Signal</keyword>
<dbReference type="PANTHER" id="PTHR11069">
    <property type="entry name" value="GLUCOSYLCERAMIDASE"/>
    <property type="match status" value="1"/>
</dbReference>
<keyword evidence="3 4" id="KW-0378">Hydrolase</keyword>
<evidence type="ECO:0000259" key="6">
    <source>
        <dbReference type="Pfam" id="PF17189"/>
    </source>
</evidence>
<dbReference type="EMBL" id="JWMF01000007">
    <property type="protein sequence ID" value="KJY50633.1"/>
    <property type="molecule type" value="Genomic_DNA"/>
</dbReference>